<dbReference type="AlphaFoldDB" id="A0A2N5J6W6"/>
<dbReference type="Proteomes" id="UP000235050">
    <property type="component" value="Unassembled WGS sequence"/>
</dbReference>
<proteinExistence type="predicted"/>
<keyword evidence="2" id="KW-1185">Reference proteome</keyword>
<protein>
    <submittedName>
        <fullName evidence="1">Uncharacterized protein</fullName>
    </submittedName>
</protein>
<evidence type="ECO:0000313" key="1">
    <source>
        <dbReference type="EMBL" id="PLS29943.1"/>
    </source>
</evidence>
<dbReference type="EMBL" id="NMWU01000055">
    <property type="protein sequence ID" value="PLS29943.1"/>
    <property type="molecule type" value="Genomic_DNA"/>
</dbReference>
<accession>A0A2N5J6W6</accession>
<name>A0A2N5J6W6_9BIFI</name>
<evidence type="ECO:0000313" key="2">
    <source>
        <dbReference type="Proteomes" id="UP000235050"/>
    </source>
</evidence>
<reference evidence="1 2" key="1">
    <citation type="submission" date="2017-07" db="EMBL/GenBank/DDBJ databases">
        <title>Bifidobacterium novel species.</title>
        <authorList>
            <person name="Lugli G.A."/>
            <person name="Milani C."/>
            <person name="Duranti S."/>
            <person name="Mangifesta M."/>
        </authorList>
    </citation>
    <scope>NUCLEOTIDE SEQUENCE [LARGE SCALE GENOMIC DNA]</scope>
    <source>
        <strain evidence="2">Uis1B</strain>
    </source>
</reference>
<dbReference type="RefSeq" id="WP_165782878.1">
    <property type="nucleotide sequence ID" value="NZ_NMWU01000055.1"/>
</dbReference>
<organism evidence="1 2">
    <name type="scientific">Bifidobacterium margollesii</name>
    <dbReference type="NCBI Taxonomy" id="2020964"/>
    <lineage>
        <taxon>Bacteria</taxon>
        <taxon>Bacillati</taxon>
        <taxon>Actinomycetota</taxon>
        <taxon>Actinomycetes</taxon>
        <taxon>Bifidobacteriales</taxon>
        <taxon>Bifidobacteriaceae</taxon>
        <taxon>Bifidobacterium</taxon>
    </lineage>
</organism>
<sequence>MRIINCHLDEDGNNPAMNLAGRDAYRETIGFGEWHGHPVAVIAEGRGRIIVGWAPGYVRGAKPFHEEKVEEYIDEAEGRDR</sequence>
<comment type="caution">
    <text evidence="1">The sequence shown here is derived from an EMBL/GenBank/DDBJ whole genome shotgun (WGS) entry which is preliminary data.</text>
</comment>
<gene>
    <name evidence="1" type="ORF">Uis1B_2211</name>
</gene>